<organism evidence="3 6">
    <name type="scientific">Photobacterium iliopiscarium</name>
    <dbReference type="NCBI Taxonomy" id="56192"/>
    <lineage>
        <taxon>Bacteria</taxon>
        <taxon>Pseudomonadati</taxon>
        <taxon>Pseudomonadota</taxon>
        <taxon>Gammaproteobacteria</taxon>
        <taxon>Vibrionales</taxon>
        <taxon>Vibrionaceae</taxon>
        <taxon>Photobacterium</taxon>
    </lineage>
</organism>
<dbReference type="Proteomes" id="UP000241190">
    <property type="component" value="Unassembled WGS sequence"/>
</dbReference>
<dbReference type="EMBL" id="PYLW01000031">
    <property type="protein sequence ID" value="PSV90039.1"/>
    <property type="molecule type" value="Genomic_DNA"/>
</dbReference>
<dbReference type="InterPro" id="IPR036291">
    <property type="entry name" value="NAD(P)-bd_dom_sf"/>
</dbReference>
<name>A0A0D8PQG4_9GAMM</name>
<keyword evidence="5" id="KW-1185">Reference proteome</keyword>
<dbReference type="PRINTS" id="PR00081">
    <property type="entry name" value="GDHRDH"/>
</dbReference>
<evidence type="ECO:0000256" key="2">
    <source>
        <dbReference type="ARBA" id="ARBA00023002"/>
    </source>
</evidence>
<evidence type="ECO:0000313" key="4">
    <source>
        <dbReference type="EMBL" id="PSW92506.1"/>
    </source>
</evidence>
<dbReference type="Gene3D" id="3.40.50.720">
    <property type="entry name" value="NAD(P)-binding Rossmann-like Domain"/>
    <property type="match status" value="1"/>
</dbReference>
<evidence type="ECO:0000313" key="5">
    <source>
        <dbReference type="Proteomes" id="UP000241190"/>
    </source>
</evidence>
<evidence type="ECO:0000313" key="6">
    <source>
        <dbReference type="Proteomes" id="UP000241954"/>
    </source>
</evidence>
<reference evidence="3 6" key="1">
    <citation type="submission" date="2018-01" db="EMBL/GenBank/DDBJ databases">
        <title>Whole genome sequencing of Histamine producing bacteria.</title>
        <authorList>
            <person name="Butler K."/>
        </authorList>
    </citation>
    <scope>NUCLEOTIDE SEQUENCE [LARGE SCALE GENOMIC DNA]</scope>
    <source>
        <strain evidence="4 5">ATCC 51761</strain>
        <strain evidence="3 6">NCIMB 13481</strain>
    </source>
</reference>
<dbReference type="GO" id="GO:0016491">
    <property type="term" value="F:oxidoreductase activity"/>
    <property type="evidence" value="ECO:0007669"/>
    <property type="project" value="UniProtKB-KW"/>
</dbReference>
<dbReference type="PANTHER" id="PTHR43669:SF3">
    <property type="entry name" value="ALCOHOL DEHYDROGENASE, PUTATIVE (AFU_ORTHOLOGUE AFUA_3G03445)-RELATED"/>
    <property type="match status" value="1"/>
</dbReference>
<dbReference type="SUPFAM" id="SSF51735">
    <property type="entry name" value="NAD(P)-binding Rossmann-fold domains"/>
    <property type="match status" value="1"/>
</dbReference>
<sequence length="236" mass="25636">MNSINTAIIASCFSVTAQQLIKKLTATGTHIVAIGRIGDENRAKDLERKYSGKITVLLGDLTDEQQSQTLVAKAADILGHVDAYFHCSGIYTWSYWKDIDVNKVVDLFNVNFMTAFVFGREVFKLMEAQGDGCLMFVSARDTVRNIPAGFGPYMASKIALNAFVESLAAEGASSNVCVNAVLPTIVDTAINREAMPDADPATWVHPSDLADLMIDLSQPNKSYLSGALITVNNKLH</sequence>
<comment type="similarity">
    <text evidence="1">Belongs to the short-chain dehydrogenases/reductases (SDR) family.</text>
</comment>
<dbReference type="RefSeq" id="WP_045038793.1">
    <property type="nucleotide sequence ID" value="NZ_CAMQYU010000104.1"/>
</dbReference>
<dbReference type="Proteomes" id="UP000241954">
    <property type="component" value="Unassembled WGS sequence"/>
</dbReference>
<dbReference type="EMBL" id="PYOP01000038">
    <property type="protein sequence ID" value="PSW92506.1"/>
    <property type="molecule type" value="Genomic_DNA"/>
</dbReference>
<dbReference type="PANTHER" id="PTHR43669">
    <property type="entry name" value="5-KETO-D-GLUCONATE 5-REDUCTASE"/>
    <property type="match status" value="1"/>
</dbReference>
<proteinExistence type="inferred from homology"/>
<accession>A0A0D8PQG4</accession>
<evidence type="ECO:0000313" key="3">
    <source>
        <dbReference type="EMBL" id="PSV90039.1"/>
    </source>
</evidence>
<evidence type="ECO:0000256" key="1">
    <source>
        <dbReference type="ARBA" id="ARBA00006484"/>
    </source>
</evidence>
<dbReference type="InterPro" id="IPR002347">
    <property type="entry name" value="SDR_fam"/>
</dbReference>
<dbReference type="AlphaFoldDB" id="A0A0D8PQG4"/>
<comment type="caution">
    <text evidence="3">The sequence shown here is derived from an EMBL/GenBank/DDBJ whole genome shotgun (WGS) entry which is preliminary data.</text>
</comment>
<keyword evidence="2" id="KW-0560">Oxidoreductase</keyword>
<dbReference type="Pfam" id="PF00106">
    <property type="entry name" value="adh_short"/>
    <property type="match status" value="1"/>
</dbReference>
<dbReference type="CDD" id="cd05233">
    <property type="entry name" value="SDR_c"/>
    <property type="match status" value="1"/>
</dbReference>
<protein>
    <submittedName>
        <fullName evidence="3">SDR family NAD(P)-dependent oxidoreductase</fullName>
    </submittedName>
</protein>
<gene>
    <name evidence="3" type="ORF">C9I88_18355</name>
    <name evidence="4" type="ORF">C9J52_17795</name>
</gene>